<dbReference type="InterPro" id="IPR001497">
    <property type="entry name" value="MethylDNA_cys_MeTrfase_AS"/>
</dbReference>
<keyword evidence="2 8" id="KW-0489">Methyltransferase</keyword>
<evidence type="ECO:0000256" key="1">
    <source>
        <dbReference type="ARBA" id="ARBA00001286"/>
    </source>
</evidence>
<feature type="domain" description="Methylated-DNA-[protein]-cysteine S-methyltransferase DNA binding" evidence="7">
    <location>
        <begin position="8"/>
        <end position="83"/>
    </location>
</feature>
<dbReference type="InterPro" id="IPR036217">
    <property type="entry name" value="MethylDNA_cys_MeTrfase_DNAb"/>
</dbReference>
<dbReference type="PANTHER" id="PTHR42942:SF1">
    <property type="entry name" value="ALKYLTRANSFERASE-LIKE PROTEIN 1"/>
    <property type="match status" value="1"/>
</dbReference>
<dbReference type="SUPFAM" id="SSF46767">
    <property type="entry name" value="Methylated DNA-protein cysteine methyltransferase, C-terminal domain"/>
    <property type="match status" value="1"/>
</dbReference>
<sequence>MSQVNTVAFQADVYDIVRQIPVGKVLSYGDVARLAGYPNHSRLVGRVLRQCADDADVPCHRVVDSCGRLSCRFLAQKGFLQSEGVAVKPNGCVDMHSFRWRVDDIAL</sequence>
<keyword evidence="4" id="KW-0227">DNA damage</keyword>
<dbReference type="PROSITE" id="PS00374">
    <property type="entry name" value="MGMT"/>
    <property type="match status" value="1"/>
</dbReference>
<dbReference type="InterPro" id="IPR014048">
    <property type="entry name" value="MethylDNA_cys_MeTrfase_DNA-bd"/>
</dbReference>
<reference evidence="8" key="2">
    <citation type="submission" date="2021-09" db="EMBL/GenBank/DDBJ databases">
        <authorList>
            <person name="Gilroy R."/>
        </authorList>
    </citation>
    <scope>NUCLEOTIDE SEQUENCE</scope>
    <source>
        <strain evidence="8">4100</strain>
    </source>
</reference>
<dbReference type="NCBIfam" id="TIGR00589">
    <property type="entry name" value="ogt"/>
    <property type="match status" value="1"/>
</dbReference>
<name>A0A921E842_9BACT</name>
<evidence type="ECO:0000313" key="8">
    <source>
        <dbReference type="EMBL" id="HJE38955.1"/>
    </source>
</evidence>
<dbReference type="AlphaFoldDB" id="A0A921E842"/>
<reference evidence="8" key="1">
    <citation type="journal article" date="2021" name="PeerJ">
        <title>Extensive microbial diversity within the chicken gut microbiome revealed by metagenomics and culture.</title>
        <authorList>
            <person name="Gilroy R."/>
            <person name="Ravi A."/>
            <person name="Getino M."/>
            <person name="Pursley I."/>
            <person name="Horton D.L."/>
            <person name="Alikhan N.F."/>
            <person name="Baker D."/>
            <person name="Gharbi K."/>
            <person name="Hall N."/>
            <person name="Watson M."/>
            <person name="Adriaenssens E.M."/>
            <person name="Foster-Nyarko E."/>
            <person name="Jarju S."/>
            <person name="Secka A."/>
            <person name="Antonio M."/>
            <person name="Oren A."/>
            <person name="Chaudhuri R.R."/>
            <person name="La Ragione R."/>
            <person name="Hildebrand F."/>
            <person name="Pallen M.J."/>
        </authorList>
    </citation>
    <scope>NUCLEOTIDE SEQUENCE</scope>
    <source>
        <strain evidence="8">4100</strain>
    </source>
</reference>
<evidence type="ECO:0000256" key="3">
    <source>
        <dbReference type="ARBA" id="ARBA00022679"/>
    </source>
</evidence>
<evidence type="ECO:0000256" key="4">
    <source>
        <dbReference type="ARBA" id="ARBA00022763"/>
    </source>
</evidence>
<keyword evidence="3 8" id="KW-0808">Transferase</keyword>
<comment type="catalytic activity">
    <reaction evidence="6">
        <text>a 6-O-methyl-2'-deoxyguanosine in DNA + L-cysteinyl-[protein] = S-methyl-L-cysteinyl-[protein] + a 2'-deoxyguanosine in DNA</text>
        <dbReference type="Rhea" id="RHEA:24000"/>
        <dbReference type="Rhea" id="RHEA-COMP:10131"/>
        <dbReference type="Rhea" id="RHEA-COMP:10132"/>
        <dbReference type="Rhea" id="RHEA-COMP:11367"/>
        <dbReference type="Rhea" id="RHEA-COMP:11368"/>
        <dbReference type="ChEBI" id="CHEBI:29950"/>
        <dbReference type="ChEBI" id="CHEBI:82612"/>
        <dbReference type="ChEBI" id="CHEBI:85445"/>
        <dbReference type="ChEBI" id="CHEBI:85448"/>
        <dbReference type="EC" id="2.1.1.63"/>
    </reaction>
</comment>
<gene>
    <name evidence="8" type="ORF">K8V47_04255</name>
</gene>
<dbReference type="EMBL" id="DYXT01000025">
    <property type="protein sequence ID" value="HJE38955.1"/>
    <property type="molecule type" value="Genomic_DNA"/>
</dbReference>
<keyword evidence="5" id="KW-0234">DNA repair</keyword>
<dbReference type="GO" id="GO:0003908">
    <property type="term" value="F:methylated-DNA-[protein]-cysteine S-methyltransferase activity"/>
    <property type="evidence" value="ECO:0007669"/>
    <property type="project" value="UniProtKB-EC"/>
</dbReference>
<comment type="catalytic activity">
    <reaction evidence="1">
        <text>a 4-O-methyl-thymidine in DNA + L-cysteinyl-[protein] = a thymidine in DNA + S-methyl-L-cysteinyl-[protein]</text>
        <dbReference type="Rhea" id="RHEA:53428"/>
        <dbReference type="Rhea" id="RHEA-COMP:10131"/>
        <dbReference type="Rhea" id="RHEA-COMP:10132"/>
        <dbReference type="Rhea" id="RHEA-COMP:13555"/>
        <dbReference type="Rhea" id="RHEA-COMP:13556"/>
        <dbReference type="ChEBI" id="CHEBI:29950"/>
        <dbReference type="ChEBI" id="CHEBI:82612"/>
        <dbReference type="ChEBI" id="CHEBI:137386"/>
        <dbReference type="ChEBI" id="CHEBI:137387"/>
        <dbReference type="EC" id="2.1.1.63"/>
    </reaction>
</comment>
<dbReference type="Gene3D" id="1.10.10.10">
    <property type="entry name" value="Winged helix-like DNA-binding domain superfamily/Winged helix DNA-binding domain"/>
    <property type="match status" value="1"/>
</dbReference>
<evidence type="ECO:0000256" key="2">
    <source>
        <dbReference type="ARBA" id="ARBA00022603"/>
    </source>
</evidence>
<dbReference type="InterPro" id="IPR052520">
    <property type="entry name" value="ATL_DNA_repair"/>
</dbReference>
<dbReference type="EC" id="2.1.1.63" evidence="8"/>
<evidence type="ECO:0000259" key="7">
    <source>
        <dbReference type="Pfam" id="PF01035"/>
    </source>
</evidence>
<evidence type="ECO:0000256" key="5">
    <source>
        <dbReference type="ARBA" id="ARBA00023204"/>
    </source>
</evidence>
<comment type="caution">
    <text evidence="8">The sequence shown here is derived from an EMBL/GenBank/DDBJ whole genome shotgun (WGS) entry which is preliminary data.</text>
</comment>
<dbReference type="Pfam" id="PF01035">
    <property type="entry name" value="DNA_binding_1"/>
    <property type="match status" value="1"/>
</dbReference>
<protein>
    <submittedName>
        <fullName evidence="8">Methylated-DNA--[protein]-cysteine S-methyltransferase</fullName>
        <ecNumber evidence="8">2.1.1.63</ecNumber>
    </submittedName>
</protein>
<dbReference type="InterPro" id="IPR036388">
    <property type="entry name" value="WH-like_DNA-bd_sf"/>
</dbReference>
<dbReference type="CDD" id="cd06445">
    <property type="entry name" value="ATase"/>
    <property type="match status" value="1"/>
</dbReference>
<proteinExistence type="predicted"/>
<evidence type="ECO:0000256" key="6">
    <source>
        <dbReference type="ARBA" id="ARBA00049348"/>
    </source>
</evidence>
<dbReference type="GO" id="GO:0006281">
    <property type="term" value="P:DNA repair"/>
    <property type="evidence" value="ECO:0007669"/>
    <property type="project" value="UniProtKB-KW"/>
</dbReference>
<accession>A0A921E842</accession>
<organism evidence="8 9">
    <name type="scientific">Candidatus Amulumruptor caecigallinarius</name>
    <dbReference type="NCBI Taxonomy" id="2109911"/>
    <lineage>
        <taxon>Bacteria</taxon>
        <taxon>Pseudomonadati</taxon>
        <taxon>Bacteroidota</taxon>
        <taxon>Bacteroidia</taxon>
        <taxon>Bacteroidales</taxon>
        <taxon>Muribaculaceae</taxon>
        <taxon>Candidatus Amulumruptor</taxon>
    </lineage>
</organism>
<evidence type="ECO:0000313" key="9">
    <source>
        <dbReference type="Proteomes" id="UP000711407"/>
    </source>
</evidence>
<dbReference type="GO" id="GO:0032259">
    <property type="term" value="P:methylation"/>
    <property type="evidence" value="ECO:0007669"/>
    <property type="project" value="UniProtKB-KW"/>
</dbReference>
<dbReference type="Proteomes" id="UP000711407">
    <property type="component" value="Unassembled WGS sequence"/>
</dbReference>
<dbReference type="PANTHER" id="PTHR42942">
    <property type="entry name" value="6-O-METHYLGUANINE DNA METHYLTRANSFERASE"/>
    <property type="match status" value="1"/>
</dbReference>